<feature type="region of interest" description="Disordered" evidence="1">
    <location>
        <begin position="102"/>
        <end position="148"/>
    </location>
</feature>
<accession>A0A653CSV8</accession>
<dbReference type="Proteomes" id="UP000410492">
    <property type="component" value="Unassembled WGS sequence"/>
</dbReference>
<feature type="compositionally biased region" description="Basic and acidic residues" evidence="1">
    <location>
        <begin position="116"/>
        <end position="148"/>
    </location>
</feature>
<evidence type="ECO:0000313" key="2">
    <source>
        <dbReference type="EMBL" id="VEN51030.1"/>
    </source>
</evidence>
<gene>
    <name evidence="2" type="ORF">CALMAC_LOCUS11607</name>
</gene>
<evidence type="ECO:0000313" key="3">
    <source>
        <dbReference type="Proteomes" id="UP000410492"/>
    </source>
</evidence>
<feature type="non-terminal residue" evidence="2">
    <location>
        <position position="1"/>
    </location>
</feature>
<feature type="region of interest" description="Disordered" evidence="1">
    <location>
        <begin position="173"/>
        <end position="196"/>
    </location>
</feature>
<dbReference type="EMBL" id="CAACVG010008776">
    <property type="protein sequence ID" value="VEN51030.1"/>
    <property type="molecule type" value="Genomic_DNA"/>
</dbReference>
<feature type="region of interest" description="Disordered" evidence="1">
    <location>
        <begin position="232"/>
        <end position="256"/>
    </location>
</feature>
<name>A0A653CSV8_CALMS</name>
<organism evidence="2 3">
    <name type="scientific">Callosobruchus maculatus</name>
    <name type="common">Southern cowpea weevil</name>
    <name type="synonym">Pulse bruchid</name>
    <dbReference type="NCBI Taxonomy" id="64391"/>
    <lineage>
        <taxon>Eukaryota</taxon>
        <taxon>Metazoa</taxon>
        <taxon>Ecdysozoa</taxon>
        <taxon>Arthropoda</taxon>
        <taxon>Hexapoda</taxon>
        <taxon>Insecta</taxon>
        <taxon>Pterygota</taxon>
        <taxon>Neoptera</taxon>
        <taxon>Endopterygota</taxon>
        <taxon>Coleoptera</taxon>
        <taxon>Polyphaga</taxon>
        <taxon>Cucujiformia</taxon>
        <taxon>Chrysomeloidea</taxon>
        <taxon>Chrysomelidae</taxon>
        <taxon>Bruchinae</taxon>
        <taxon>Bruchini</taxon>
        <taxon>Callosobruchus</taxon>
    </lineage>
</organism>
<reference evidence="2 3" key="1">
    <citation type="submission" date="2019-01" db="EMBL/GenBank/DDBJ databases">
        <authorList>
            <person name="Sayadi A."/>
        </authorList>
    </citation>
    <scope>NUCLEOTIDE SEQUENCE [LARGE SCALE GENOMIC DNA]</scope>
</reference>
<keyword evidence="3" id="KW-1185">Reference proteome</keyword>
<feature type="compositionally biased region" description="Basic and acidic residues" evidence="1">
    <location>
        <begin position="179"/>
        <end position="196"/>
    </location>
</feature>
<protein>
    <submittedName>
        <fullName evidence="2">Uncharacterized protein</fullName>
    </submittedName>
</protein>
<evidence type="ECO:0000256" key="1">
    <source>
        <dbReference type="SAM" id="MobiDB-lite"/>
    </source>
</evidence>
<proteinExistence type="predicted"/>
<dbReference type="AlphaFoldDB" id="A0A653CSV8"/>
<sequence length="256" mass="30694">ITHHSIPFFPLEPLSAKVFQKIDRHVRKCAALISRFGRPDPTKGEKPYTHPHIALYADPSSGVINSLRHPIKQENVWRRYRSSDERRGKTEAGKWRRKIGHGTLNGHLRQQLQGFREIRRPEIRRQTDHAVEQRQVDETGEGDRWQEDHYHRHRHLLQETEEPESHHHAVLAVFGRPRQKQEDRAGRAEKEDDKLRSTWTSWGGARQSNKHSRKIDRHLEVHWIPQTTLRRNWKGQRDRRPKRPARRFRIRQRLQK</sequence>